<protein>
    <submittedName>
        <fullName evidence="1">Uncharacterized protein</fullName>
    </submittedName>
</protein>
<accession>A0A5C8ZAG0</accession>
<dbReference type="EMBL" id="VKAC01000010">
    <property type="protein sequence ID" value="TXR55085.1"/>
    <property type="molecule type" value="Genomic_DNA"/>
</dbReference>
<evidence type="ECO:0000313" key="2">
    <source>
        <dbReference type="Proteomes" id="UP000321234"/>
    </source>
</evidence>
<organism evidence="1 2">
    <name type="scientific">Quadrisphaera setariae</name>
    <dbReference type="NCBI Taxonomy" id="2593304"/>
    <lineage>
        <taxon>Bacteria</taxon>
        <taxon>Bacillati</taxon>
        <taxon>Actinomycetota</taxon>
        <taxon>Actinomycetes</taxon>
        <taxon>Kineosporiales</taxon>
        <taxon>Kineosporiaceae</taxon>
        <taxon>Quadrisphaera</taxon>
    </lineage>
</organism>
<gene>
    <name evidence="1" type="ORF">FMM08_16490</name>
</gene>
<keyword evidence="2" id="KW-1185">Reference proteome</keyword>
<proteinExistence type="predicted"/>
<sequence>MRAEHGSGVRIIKAERVRVGGFVGFFAREQFEVTVEVDTPAVTSAPQPAFAAPAALVAGGGGAALRPATTALPAVPNTAEGIEQLLAAAEAADGVPASLSGFDSIFNSVVSGGTPTSPLAAAPAAAPARQPAAPPPALTPVAEVIKSVVSGAAAPPTAGRLVAPRAAPPTIPPAAQPAAQRQVTVLPDTPVVAVPPPSAHALRPAVLAQPPVDLPVAPAPAPAPHHVAAAPVHAPAPVAATPAPVPPVTPAHRAAVPTAHPLAERLADLGVPQEWLHHLPSDRTEVLRRIAAHIAEQQASRPRPVTGPAPVIGVLGEPAAALELARRLGAGMGLHAADVAVVQRRAAAGAVVLTDALAVNAEALRAREDGRPLVVALPAPIGASAAHRAAMGEVLAALGADEVWAVVDATRRLPDTAAWLEQLGAVTPVDALALVNVDATSAPAAALGLPQPVVVLGDRPASPRAWARVLAKRLRAQDAR</sequence>
<dbReference type="AlphaFoldDB" id="A0A5C8ZAG0"/>
<evidence type="ECO:0000313" key="1">
    <source>
        <dbReference type="EMBL" id="TXR55085.1"/>
    </source>
</evidence>
<dbReference type="OrthoDB" id="3700292at2"/>
<name>A0A5C8ZAG0_9ACTN</name>
<reference evidence="1 2" key="1">
    <citation type="submission" date="2019-07" db="EMBL/GenBank/DDBJ databases">
        <title>Quadrisphaera sp. strain DD2A genome sequencing and assembly.</title>
        <authorList>
            <person name="Kim I."/>
        </authorList>
    </citation>
    <scope>NUCLEOTIDE SEQUENCE [LARGE SCALE GENOMIC DNA]</scope>
    <source>
        <strain evidence="1 2">DD2A</strain>
    </source>
</reference>
<dbReference type="RefSeq" id="WP_147927475.1">
    <property type="nucleotide sequence ID" value="NZ_VKAC01000010.1"/>
</dbReference>
<comment type="caution">
    <text evidence="1">The sequence shown here is derived from an EMBL/GenBank/DDBJ whole genome shotgun (WGS) entry which is preliminary data.</text>
</comment>
<dbReference type="Proteomes" id="UP000321234">
    <property type="component" value="Unassembled WGS sequence"/>
</dbReference>